<accession>A0ACB6RR98</accession>
<evidence type="ECO:0000313" key="1">
    <source>
        <dbReference type="EMBL" id="KAF2624421.1"/>
    </source>
</evidence>
<evidence type="ECO:0000313" key="2">
    <source>
        <dbReference type="Proteomes" id="UP000799754"/>
    </source>
</evidence>
<organism evidence="1 2">
    <name type="scientific">Macroventuria anomochaeta</name>
    <dbReference type="NCBI Taxonomy" id="301207"/>
    <lineage>
        <taxon>Eukaryota</taxon>
        <taxon>Fungi</taxon>
        <taxon>Dikarya</taxon>
        <taxon>Ascomycota</taxon>
        <taxon>Pezizomycotina</taxon>
        <taxon>Dothideomycetes</taxon>
        <taxon>Pleosporomycetidae</taxon>
        <taxon>Pleosporales</taxon>
        <taxon>Pleosporineae</taxon>
        <taxon>Didymellaceae</taxon>
        <taxon>Macroventuria</taxon>
    </lineage>
</organism>
<name>A0ACB6RR98_9PLEO</name>
<gene>
    <name evidence="1" type="ORF">BU25DRAFT_461271</name>
</gene>
<reference evidence="1" key="1">
    <citation type="journal article" date="2020" name="Stud. Mycol.">
        <title>101 Dothideomycetes genomes: a test case for predicting lifestyles and emergence of pathogens.</title>
        <authorList>
            <person name="Haridas S."/>
            <person name="Albert R."/>
            <person name="Binder M."/>
            <person name="Bloem J."/>
            <person name="Labutti K."/>
            <person name="Salamov A."/>
            <person name="Andreopoulos B."/>
            <person name="Baker S."/>
            <person name="Barry K."/>
            <person name="Bills G."/>
            <person name="Bluhm B."/>
            <person name="Cannon C."/>
            <person name="Castanera R."/>
            <person name="Culley D."/>
            <person name="Daum C."/>
            <person name="Ezra D."/>
            <person name="Gonzalez J."/>
            <person name="Henrissat B."/>
            <person name="Kuo A."/>
            <person name="Liang C."/>
            <person name="Lipzen A."/>
            <person name="Lutzoni F."/>
            <person name="Magnuson J."/>
            <person name="Mondo S."/>
            <person name="Nolan M."/>
            <person name="Ohm R."/>
            <person name="Pangilinan J."/>
            <person name="Park H.-J."/>
            <person name="Ramirez L."/>
            <person name="Alfaro M."/>
            <person name="Sun H."/>
            <person name="Tritt A."/>
            <person name="Yoshinaga Y."/>
            <person name="Zwiers L.-H."/>
            <person name="Turgeon B."/>
            <person name="Goodwin S."/>
            <person name="Spatafora J."/>
            <person name="Crous P."/>
            <person name="Grigoriev I."/>
        </authorList>
    </citation>
    <scope>NUCLEOTIDE SEQUENCE</scope>
    <source>
        <strain evidence="1">CBS 525.71</strain>
    </source>
</reference>
<sequence length="85" mass="9448">MPSAFDNATTSPVGIILVLVCWALLRDLLFHAVARRTFLPVVNKNWGVNTACTSTSNKIRRNAMATVAAAFAAAERDRYRERVRL</sequence>
<dbReference type="EMBL" id="MU006731">
    <property type="protein sequence ID" value="KAF2624421.1"/>
    <property type="molecule type" value="Genomic_DNA"/>
</dbReference>
<proteinExistence type="predicted"/>
<protein>
    <submittedName>
        <fullName evidence="1">Uncharacterized protein</fullName>
    </submittedName>
</protein>
<keyword evidence="2" id="KW-1185">Reference proteome</keyword>
<comment type="caution">
    <text evidence="1">The sequence shown here is derived from an EMBL/GenBank/DDBJ whole genome shotgun (WGS) entry which is preliminary data.</text>
</comment>
<dbReference type="Proteomes" id="UP000799754">
    <property type="component" value="Unassembled WGS sequence"/>
</dbReference>